<proteinExistence type="predicted"/>
<protein>
    <submittedName>
        <fullName evidence="1">Uncharacterized protein</fullName>
    </submittedName>
</protein>
<dbReference type="EMBL" id="JBBPBM010000030">
    <property type="protein sequence ID" value="KAK8535236.1"/>
    <property type="molecule type" value="Genomic_DNA"/>
</dbReference>
<evidence type="ECO:0000313" key="2">
    <source>
        <dbReference type="Proteomes" id="UP001472677"/>
    </source>
</evidence>
<dbReference type="PANTHER" id="PTHR33527">
    <property type="entry name" value="OS07G0274300 PROTEIN"/>
    <property type="match status" value="1"/>
</dbReference>
<accession>A0ABR2DEW5</accession>
<comment type="caution">
    <text evidence="1">The sequence shown here is derived from an EMBL/GenBank/DDBJ whole genome shotgun (WGS) entry which is preliminary data.</text>
</comment>
<dbReference type="PANTHER" id="PTHR33527:SF18">
    <property type="entry name" value="F13O11.17 PROTEIN"/>
    <property type="match status" value="1"/>
</dbReference>
<sequence>MEKDISLHMIYQNRFNMISGIKNFMNIVCFRIFTDILQHVMGSTSQVSPNQPFVIPDFPHSLFGSVTIVPRAMDPDFPIGGLWGWHPSNNVTEDVRTLFLTFSRGFLFRNTKQGNSSPRFELIVYIYRTTSPVTNNLCLLEWFYVPSQMSIKF</sequence>
<evidence type="ECO:0000313" key="1">
    <source>
        <dbReference type="EMBL" id="KAK8535236.1"/>
    </source>
</evidence>
<name>A0ABR2DEW5_9ROSI</name>
<dbReference type="Proteomes" id="UP001472677">
    <property type="component" value="Unassembled WGS sequence"/>
</dbReference>
<reference evidence="1 2" key="1">
    <citation type="journal article" date="2024" name="G3 (Bethesda)">
        <title>Genome assembly of Hibiscus sabdariffa L. provides insights into metabolisms of medicinal natural products.</title>
        <authorList>
            <person name="Kim T."/>
        </authorList>
    </citation>
    <scope>NUCLEOTIDE SEQUENCE [LARGE SCALE GENOMIC DNA]</scope>
    <source>
        <strain evidence="1">TK-2024</strain>
        <tissue evidence="1">Old leaves</tissue>
    </source>
</reference>
<organism evidence="1 2">
    <name type="scientific">Hibiscus sabdariffa</name>
    <name type="common">roselle</name>
    <dbReference type="NCBI Taxonomy" id="183260"/>
    <lineage>
        <taxon>Eukaryota</taxon>
        <taxon>Viridiplantae</taxon>
        <taxon>Streptophyta</taxon>
        <taxon>Embryophyta</taxon>
        <taxon>Tracheophyta</taxon>
        <taxon>Spermatophyta</taxon>
        <taxon>Magnoliopsida</taxon>
        <taxon>eudicotyledons</taxon>
        <taxon>Gunneridae</taxon>
        <taxon>Pentapetalae</taxon>
        <taxon>rosids</taxon>
        <taxon>malvids</taxon>
        <taxon>Malvales</taxon>
        <taxon>Malvaceae</taxon>
        <taxon>Malvoideae</taxon>
        <taxon>Hibiscus</taxon>
    </lineage>
</organism>
<keyword evidence="2" id="KW-1185">Reference proteome</keyword>
<gene>
    <name evidence="1" type="ORF">V6N12_056760</name>
</gene>